<evidence type="ECO:0000256" key="3">
    <source>
        <dbReference type="ARBA" id="ARBA00010525"/>
    </source>
</evidence>
<evidence type="ECO:0000256" key="5">
    <source>
        <dbReference type="ARBA" id="ARBA00013179"/>
    </source>
</evidence>
<gene>
    <name evidence="19" type="ORF">J0A65_06330</name>
</gene>
<evidence type="ECO:0000256" key="8">
    <source>
        <dbReference type="ARBA" id="ARBA00022452"/>
    </source>
</evidence>
<dbReference type="Proteomes" id="UP000663992">
    <property type="component" value="Unassembled WGS sequence"/>
</dbReference>
<keyword evidence="8" id="KW-1134">Transmembrane beta strand</keyword>
<dbReference type="EC" id="3.1.1.32" evidence="5 18"/>
<evidence type="ECO:0000256" key="6">
    <source>
        <dbReference type="ARBA" id="ARBA00013278"/>
    </source>
</evidence>
<keyword evidence="12 18" id="KW-0378">Hydrolase</keyword>
<dbReference type="PANTHER" id="PTHR40457">
    <property type="entry name" value="PHOSPHOLIPASE A1"/>
    <property type="match status" value="1"/>
</dbReference>
<dbReference type="CDD" id="cd00541">
    <property type="entry name" value="OMPLA"/>
    <property type="match status" value="1"/>
</dbReference>
<comment type="caution">
    <text evidence="19">The sequence shown here is derived from an EMBL/GenBank/DDBJ whole genome shotgun (WGS) entry which is preliminary data.</text>
</comment>
<evidence type="ECO:0000256" key="10">
    <source>
        <dbReference type="ARBA" id="ARBA00022723"/>
    </source>
</evidence>
<dbReference type="EC" id="3.1.1.4" evidence="6 18"/>
<keyword evidence="15 18" id="KW-0443">Lipid metabolism</keyword>
<evidence type="ECO:0000256" key="13">
    <source>
        <dbReference type="ARBA" id="ARBA00022837"/>
    </source>
</evidence>
<keyword evidence="11" id="KW-0732">Signal</keyword>
<comment type="subcellular location">
    <subcellularLocation>
        <location evidence="18">Cell outer membrane</location>
        <topology evidence="18">Multi-pass membrane protein</topology>
    </subcellularLocation>
    <text evidence="18">One of the very few enzymes located there.</text>
</comment>
<dbReference type="PANTHER" id="PTHR40457:SF1">
    <property type="entry name" value="PHOSPHOLIPASE A1"/>
    <property type="match status" value="1"/>
</dbReference>
<keyword evidence="16" id="KW-0472">Membrane</keyword>
<evidence type="ECO:0000256" key="4">
    <source>
        <dbReference type="ARBA" id="ARBA00011702"/>
    </source>
</evidence>
<evidence type="ECO:0000256" key="15">
    <source>
        <dbReference type="ARBA" id="ARBA00023098"/>
    </source>
</evidence>
<evidence type="ECO:0000256" key="18">
    <source>
        <dbReference type="RuleBase" id="RU366027"/>
    </source>
</evidence>
<evidence type="ECO:0000313" key="20">
    <source>
        <dbReference type="Proteomes" id="UP000663992"/>
    </source>
</evidence>
<evidence type="ECO:0000256" key="9">
    <source>
        <dbReference type="ARBA" id="ARBA00022692"/>
    </source>
</evidence>
<comment type="subunit">
    <text evidence="4 18">Homodimer; dimerization is reversible, and the dimeric form is the active one.</text>
</comment>
<dbReference type="EMBL" id="JAFKCS010000004">
    <property type="protein sequence ID" value="MBN7819473.1"/>
    <property type="molecule type" value="Genomic_DNA"/>
</dbReference>
<dbReference type="SUPFAM" id="SSF56931">
    <property type="entry name" value="Outer membrane phospholipase A (OMPLA)"/>
    <property type="match status" value="1"/>
</dbReference>
<comment type="similarity">
    <text evidence="3 18">Belongs to the phospholipase A1 family.</text>
</comment>
<protein>
    <recommendedName>
        <fullName evidence="7 18">Phospholipase A1</fullName>
        <ecNumber evidence="5 18">3.1.1.32</ecNumber>
        <ecNumber evidence="6 18">3.1.1.4</ecNumber>
    </recommendedName>
    <alternativeName>
        <fullName evidence="18">Phosphatidylcholine 1-acylhydrolase</fullName>
    </alternativeName>
</protein>
<comment type="function">
    <text evidence="18">Hydrolysis of phosphatidylcholine with phospholipase A2 (EC 3.1.1.4) and phospholipase A1 (EC 3.1.1.32) activities.</text>
</comment>
<dbReference type="Gene3D" id="2.40.230.10">
    <property type="entry name" value="Phospholipase A1"/>
    <property type="match status" value="1"/>
</dbReference>
<comment type="catalytic activity">
    <reaction evidence="2 18">
        <text>a 1,2-diacyl-sn-glycero-3-phosphocholine + H2O = a 1-acyl-sn-glycero-3-phosphocholine + a fatty acid + H(+)</text>
        <dbReference type="Rhea" id="RHEA:15801"/>
        <dbReference type="ChEBI" id="CHEBI:15377"/>
        <dbReference type="ChEBI" id="CHEBI:15378"/>
        <dbReference type="ChEBI" id="CHEBI:28868"/>
        <dbReference type="ChEBI" id="CHEBI:57643"/>
        <dbReference type="ChEBI" id="CHEBI:58168"/>
        <dbReference type="EC" id="3.1.1.4"/>
    </reaction>
</comment>
<sequence>MRESGSSRQSVGVNWSSTQSINKEIVVKRSCLLILGFFHTMVFSQTESIEPSAPDEDQQTLVTERLVSDKAALVNPYAITQHKPNFLLPVSYQKNPNQLGDDGFSQGNIDHMEAKFQISVKMPVYRPDEQQSLEGVYFGFTAKSHWQVYNSEISKPFRETNYQPEVFYNFDTDLKLLGYRFNLAQVGIEHQSNGQNQLRSRSWNRIYGSLLFSDEDSFYYLRAWYRIKEDEKDDPLDPRGDDNPDITHFLGHMEVGYGTQMGNFKLMTMIRNNLKTSDNKGSIELNLTYPLNNRYEVLLQYFNGYGDSLIDYNRHQQRISLGIQLAYF</sequence>
<evidence type="ECO:0000256" key="7">
    <source>
        <dbReference type="ARBA" id="ARBA00021726"/>
    </source>
</evidence>
<evidence type="ECO:0000256" key="14">
    <source>
        <dbReference type="ARBA" id="ARBA00022963"/>
    </source>
</evidence>
<comment type="catalytic activity">
    <reaction evidence="1 18">
        <text>a 1,2-diacyl-sn-glycero-3-phosphocholine + H2O = a 2-acyl-sn-glycero-3-phosphocholine + a fatty acid + H(+)</text>
        <dbReference type="Rhea" id="RHEA:18689"/>
        <dbReference type="ChEBI" id="CHEBI:15377"/>
        <dbReference type="ChEBI" id="CHEBI:15378"/>
        <dbReference type="ChEBI" id="CHEBI:28868"/>
        <dbReference type="ChEBI" id="CHEBI:57643"/>
        <dbReference type="ChEBI" id="CHEBI:57875"/>
        <dbReference type="EC" id="3.1.1.32"/>
    </reaction>
</comment>
<dbReference type="PRINTS" id="PR01486">
    <property type="entry name" value="PHPHLIPASEA1"/>
</dbReference>
<proteinExistence type="inferred from homology"/>
<keyword evidence="9" id="KW-0812">Transmembrane</keyword>
<evidence type="ECO:0000313" key="19">
    <source>
        <dbReference type="EMBL" id="MBN7819473.1"/>
    </source>
</evidence>
<name>A0ABS3CQT5_9ALTE</name>
<keyword evidence="13 18" id="KW-0106">Calcium</keyword>
<keyword evidence="20" id="KW-1185">Reference proteome</keyword>
<accession>A0ABS3CQT5</accession>
<dbReference type="Pfam" id="PF02253">
    <property type="entry name" value="PLA1"/>
    <property type="match status" value="1"/>
</dbReference>
<evidence type="ECO:0000256" key="16">
    <source>
        <dbReference type="ARBA" id="ARBA00023136"/>
    </source>
</evidence>
<comment type="cofactor">
    <cofactor evidence="18">
        <name>Ca(2+)</name>
        <dbReference type="ChEBI" id="CHEBI:29108"/>
    </cofactor>
    <text evidence="18">Binds 1 Ca(2+) ion per monomer. In the dimeric form the Ca(2+) is bound by different amino acids with binding of each Ca(2+) shared with ligands coming from each monomer. The Ca(2+) ion may have a role in catalysis.</text>
</comment>
<organism evidence="19 20">
    <name type="scientific">Bowmanella yangjiangensis</name>
    <dbReference type="NCBI Taxonomy" id="2811230"/>
    <lineage>
        <taxon>Bacteria</taxon>
        <taxon>Pseudomonadati</taxon>
        <taxon>Pseudomonadota</taxon>
        <taxon>Gammaproteobacteria</taxon>
        <taxon>Alteromonadales</taxon>
        <taxon>Alteromonadaceae</taxon>
        <taxon>Bowmanella</taxon>
    </lineage>
</organism>
<dbReference type="InterPro" id="IPR036541">
    <property type="entry name" value="PLipase_A1_sf"/>
</dbReference>
<dbReference type="InterPro" id="IPR003187">
    <property type="entry name" value="PLipase_A1"/>
</dbReference>
<keyword evidence="14 18" id="KW-0442">Lipid degradation</keyword>
<evidence type="ECO:0000256" key="11">
    <source>
        <dbReference type="ARBA" id="ARBA00022729"/>
    </source>
</evidence>
<evidence type="ECO:0000256" key="12">
    <source>
        <dbReference type="ARBA" id="ARBA00022801"/>
    </source>
</evidence>
<keyword evidence="17 18" id="KW-0998">Cell outer membrane</keyword>
<keyword evidence="10 18" id="KW-0479">Metal-binding</keyword>
<evidence type="ECO:0000256" key="17">
    <source>
        <dbReference type="ARBA" id="ARBA00023237"/>
    </source>
</evidence>
<reference evidence="19 20" key="1">
    <citation type="submission" date="2021-03" db="EMBL/GenBank/DDBJ databases">
        <title>novel species isolated from a fishpond in China.</title>
        <authorList>
            <person name="Lu H."/>
            <person name="Cai Z."/>
        </authorList>
    </citation>
    <scope>NUCLEOTIDE SEQUENCE [LARGE SCALE GENOMIC DNA]</scope>
    <source>
        <strain evidence="19 20">Y57</strain>
    </source>
</reference>
<evidence type="ECO:0000256" key="1">
    <source>
        <dbReference type="ARBA" id="ARBA00000111"/>
    </source>
</evidence>
<evidence type="ECO:0000256" key="2">
    <source>
        <dbReference type="ARBA" id="ARBA00001604"/>
    </source>
</evidence>